<organism evidence="2 3">
    <name type="scientific">Plakobranchus ocellatus</name>
    <dbReference type="NCBI Taxonomy" id="259542"/>
    <lineage>
        <taxon>Eukaryota</taxon>
        <taxon>Metazoa</taxon>
        <taxon>Spiralia</taxon>
        <taxon>Lophotrochozoa</taxon>
        <taxon>Mollusca</taxon>
        <taxon>Gastropoda</taxon>
        <taxon>Heterobranchia</taxon>
        <taxon>Euthyneura</taxon>
        <taxon>Panpulmonata</taxon>
        <taxon>Sacoglossa</taxon>
        <taxon>Placobranchoidea</taxon>
        <taxon>Plakobranchidae</taxon>
        <taxon>Plakobranchus</taxon>
    </lineage>
</organism>
<dbReference type="AlphaFoldDB" id="A0AAV3Y1B2"/>
<feature type="region of interest" description="Disordered" evidence="1">
    <location>
        <begin position="61"/>
        <end position="85"/>
    </location>
</feature>
<evidence type="ECO:0000313" key="2">
    <source>
        <dbReference type="EMBL" id="GFN76694.1"/>
    </source>
</evidence>
<gene>
    <name evidence="2" type="ORF">PoB_000320000</name>
</gene>
<evidence type="ECO:0000256" key="1">
    <source>
        <dbReference type="SAM" id="MobiDB-lite"/>
    </source>
</evidence>
<keyword evidence="3" id="KW-1185">Reference proteome</keyword>
<feature type="compositionally biased region" description="Basic and acidic residues" evidence="1">
    <location>
        <begin position="75"/>
        <end position="84"/>
    </location>
</feature>
<name>A0AAV3Y1B2_9GAST</name>
<accession>A0AAV3Y1B2</accession>
<dbReference type="EMBL" id="BLXT01000407">
    <property type="protein sequence ID" value="GFN76694.1"/>
    <property type="molecule type" value="Genomic_DNA"/>
</dbReference>
<sequence length="110" mass="12504">MEDSRYPALRLLNHWDCLRMSSRLAGFSMQIGFTLLQGVGQFKLQVSSSCPCRWPFSHFENSPSDEVDQQQPPEATRRKEKAAEAPKATTSIIELFAASFTNQISLHHYT</sequence>
<dbReference type="Proteomes" id="UP000735302">
    <property type="component" value="Unassembled WGS sequence"/>
</dbReference>
<comment type="caution">
    <text evidence="2">The sequence shown here is derived from an EMBL/GenBank/DDBJ whole genome shotgun (WGS) entry which is preliminary data.</text>
</comment>
<evidence type="ECO:0000313" key="3">
    <source>
        <dbReference type="Proteomes" id="UP000735302"/>
    </source>
</evidence>
<protein>
    <submittedName>
        <fullName evidence="2">Uncharacterized protein</fullName>
    </submittedName>
</protein>
<reference evidence="2 3" key="1">
    <citation type="journal article" date="2021" name="Elife">
        <title>Chloroplast acquisition without the gene transfer in kleptoplastic sea slugs, Plakobranchus ocellatus.</title>
        <authorList>
            <person name="Maeda T."/>
            <person name="Takahashi S."/>
            <person name="Yoshida T."/>
            <person name="Shimamura S."/>
            <person name="Takaki Y."/>
            <person name="Nagai Y."/>
            <person name="Toyoda A."/>
            <person name="Suzuki Y."/>
            <person name="Arimoto A."/>
            <person name="Ishii H."/>
            <person name="Satoh N."/>
            <person name="Nishiyama T."/>
            <person name="Hasebe M."/>
            <person name="Maruyama T."/>
            <person name="Minagawa J."/>
            <person name="Obokata J."/>
            <person name="Shigenobu S."/>
        </authorList>
    </citation>
    <scope>NUCLEOTIDE SEQUENCE [LARGE SCALE GENOMIC DNA]</scope>
</reference>
<proteinExistence type="predicted"/>